<dbReference type="EMBL" id="JAVFKN010000020">
    <property type="protein sequence ID" value="MDQ5769712.1"/>
    <property type="molecule type" value="Genomic_DNA"/>
</dbReference>
<keyword evidence="4" id="KW-0812">Transmembrane</keyword>
<evidence type="ECO:0000256" key="3">
    <source>
        <dbReference type="RuleBase" id="RU000389"/>
    </source>
</evidence>
<keyword evidence="4" id="KW-0472">Membrane</keyword>
<evidence type="ECO:0000313" key="7">
    <source>
        <dbReference type="Proteomes" id="UP001223336"/>
    </source>
</evidence>
<sequence>MKTKQQGFTLIELMIVVAIIGILAAIALPAYQDYTIRARIMESFHLAESAKISVTSHAASLADIIVAADDWNSQDNNNGITPTSKYIDLISINSITGVITIDFNHSAVGIAPNEDQLVLTPSVRTNAGISTLDTALLDGNTGSFEWACASSSNNTATARSIPATLPANPINAKYVPAECR</sequence>
<dbReference type="PANTHER" id="PTHR30093">
    <property type="entry name" value="GENERAL SECRETION PATHWAY PROTEIN G"/>
    <property type="match status" value="1"/>
</dbReference>
<dbReference type="GO" id="GO:0009289">
    <property type="term" value="C:pilus"/>
    <property type="evidence" value="ECO:0007669"/>
    <property type="project" value="InterPro"/>
</dbReference>
<dbReference type="GO" id="GO:0007155">
    <property type="term" value="P:cell adhesion"/>
    <property type="evidence" value="ECO:0007669"/>
    <property type="project" value="InterPro"/>
</dbReference>
<dbReference type="Proteomes" id="UP001229862">
    <property type="component" value="Chromosome"/>
</dbReference>
<gene>
    <name evidence="5" type="ORF">RCC75_14310</name>
    <name evidence="6" type="ORF">RCG00_09040</name>
</gene>
<dbReference type="InterPro" id="IPR001082">
    <property type="entry name" value="Pilin"/>
</dbReference>
<evidence type="ECO:0000313" key="6">
    <source>
        <dbReference type="EMBL" id="WML88506.1"/>
    </source>
</evidence>
<dbReference type="SUPFAM" id="SSF54523">
    <property type="entry name" value="Pili subunits"/>
    <property type="match status" value="1"/>
</dbReference>
<dbReference type="PROSITE" id="PS00409">
    <property type="entry name" value="PROKAR_NTER_METHYL"/>
    <property type="match status" value="1"/>
</dbReference>
<proteinExistence type="inferred from homology"/>
<keyword evidence="3" id="KW-0281">Fimbrium</keyword>
<dbReference type="AlphaFoldDB" id="A0AA51R6A5"/>
<dbReference type="InterPro" id="IPR045584">
    <property type="entry name" value="Pilin-like"/>
</dbReference>
<dbReference type="RefSeq" id="WP_308135543.1">
    <property type="nucleotide sequence ID" value="NZ_CP133197.1"/>
</dbReference>
<dbReference type="Proteomes" id="UP001223336">
    <property type="component" value="Unassembled WGS sequence"/>
</dbReference>
<protein>
    <submittedName>
        <fullName evidence="6">Prepilin-type N-terminal cleavage/methylation domain-containing protein</fullName>
    </submittedName>
</protein>
<reference evidence="6 7" key="1">
    <citation type="submission" date="2023-08" db="EMBL/GenBank/DDBJ databases">
        <title>New molecular markers tilS and rpoB for phylogenetic and monitoring studies of the genus Thiothrix biodiversity.</title>
        <authorList>
            <person name="Ravin N.V."/>
            <person name="Smolyakov D."/>
            <person name="Markov N.D."/>
            <person name="Beletsky A.V."/>
            <person name="Mardanov A.V."/>
            <person name="Rudenko T.S."/>
            <person name="Grabovich M.Y."/>
        </authorList>
    </citation>
    <scope>NUCLEOTIDE SEQUENCE</scope>
    <source>
        <strain evidence="6">DNT52</strain>
        <strain evidence="5 7">H33</strain>
    </source>
</reference>
<dbReference type="Gene3D" id="3.30.700.10">
    <property type="entry name" value="Glycoprotein, Type 4 Pilin"/>
    <property type="match status" value="1"/>
</dbReference>
<name>A0AA51R6A5_9GAMM</name>
<accession>A0AA51R6A5</accession>
<dbReference type="InterPro" id="IPR012902">
    <property type="entry name" value="N_methyl_site"/>
</dbReference>
<evidence type="ECO:0000313" key="5">
    <source>
        <dbReference type="EMBL" id="MDQ5769712.1"/>
    </source>
</evidence>
<keyword evidence="2" id="KW-0488">Methylation</keyword>
<keyword evidence="7" id="KW-1185">Reference proteome</keyword>
<feature type="transmembrane region" description="Helical" evidence="4">
    <location>
        <begin position="7"/>
        <end position="31"/>
    </location>
</feature>
<dbReference type="Pfam" id="PF07963">
    <property type="entry name" value="N_methyl"/>
    <property type="match status" value="1"/>
</dbReference>
<evidence type="ECO:0000256" key="1">
    <source>
        <dbReference type="ARBA" id="ARBA00005233"/>
    </source>
</evidence>
<keyword evidence="4" id="KW-1133">Transmembrane helix</keyword>
<dbReference type="Pfam" id="PF00114">
    <property type="entry name" value="Pilin"/>
    <property type="match status" value="1"/>
</dbReference>
<evidence type="ECO:0000256" key="2">
    <source>
        <dbReference type="ARBA" id="ARBA00022481"/>
    </source>
</evidence>
<evidence type="ECO:0000256" key="4">
    <source>
        <dbReference type="SAM" id="Phobius"/>
    </source>
</evidence>
<organism evidence="6">
    <name type="scientific">Thiothrix subterranea</name>
    <dbReference type="NCBI Taxonomy" id="2735563"/>
    <lineage>
        <taxon>Bacteria</taxon>
        <taxon>Pseudomonadati</taxon>
        <taxon>Pseudomonadota</taxon>
        <taxon>Gammaproteobacteria</taxon>
        <taxon>Thiotrichales</taxon>
        <taxon>Thiotrichaceae</taxon>
        <taxon>Thiothrix</taxon>
    </lineage>
</organism>
<dbReference type="PANTHER" id="PTHR30093:SF34">
    <property type="entry name" value="PREPILIN PEPTIDASE-DEPENDENT PROTEIN D"/>
    <property type="match status" value="1"/>
</dbReference>
<dbReference type="EMBL" id="CP133217">
    <property type="protein sequence ID" value="WML88506.1"/>
    <property type="molecule type" value="Genomic_DNA"/>
</dbReference>
<comment type="similarity">
    <text evidence="1 3">Belongs to the N-Me-Phe pilin family.</text>
</comment>
<dbReference type="NCBIfam" id="TIGR02532">
    <property type="entry name" value="IV_pilin_GFxxxE"/>
    <property type="match status" value="1"/>
</dbReference>